<evidence type="ECO:0000256" key="1">
    <source>
        <dbReference type="SAM" id="MobiDB-lite"/>
    </source>
</evidence>
<dbReference type="InterPro" id="IPR038967">
    <property type="entry name" value="Dsc4-like"/>
</dbReference>
<feature type="compositionally biased region" description="Basic and acidic residues" evidence="1">
    <location>
        <begin position="322"/>
        <end position="334"/>
    </location>
</feature>
<feature type="region of interest" description="Disordered" evidence="1">
    <location>
        <begin position="322"/>
        <end position="343"/>
    </location>
</feature>
<dbReference type="InterPro" id="IPR013715">
    <property type="entry name" value="DUF1746"/>
</dbReference>
<dbReference type="GeneID" id="35600246"/>
<dbReference type="AlphaFoldDB" id="A0A2D3UQM5"/>
<dbReference type="PANTHER" id="PTHR39405">
    <property type="entry name" value="DSC E3 UBIQUITIN LIGASE COMPLEX SUBUNIT 4"/>
    <property type="match status" value="1"/>
</dbReference>
<feature type="region of interest" description="Disordered" evidence="1">
    <location>
        <begin position="1"/>
        <end position="65"/>
    </location>
</feature>
<dbReference type="Proteomes" id="UP000225277">
    <property type="component" value="Unassembled WGS sequence"/>
</dbReference>
<evidence type="ECO:0000313" key="3">
    <source>
        <dbReference type="EMBL" id="CZT19232.1"/>
    </source>
</evidence>
<organism evidence="3 4">
    <name type="scientific">Ramularia collo-cygni</name>
    <dbReference type="NCBI Taxonomy" id="112498"/>
    <lineage>
        <taxon>Eukaryota</taxon>
        <taxon>Fungi</taxon>
        <taxon>Dikarya</taxon>
        <taxon>Ascomycota</taxon>
        <taxon>Pezizomycotina</taxon>
        <taxon>Dothideomycetes</taxon>
        <taxon>Dothideomycetidae</taxon>
        <taxon>Mycosphaerellales</taxon>
        <taxon>Mycosphaerellaceae</taxon>
        <taxon>Ramularia</taxon>
    </lineage>
</organism>
<protein>
    <recommendedName>
        <fullName evidence="2">DUF1746 domain-containing protein</fullName>
    </recommendedName>
</protein>
<proteinExistence type="predicted"/>
<dbReference type="RefSeq" id="XP_023626122.1">
    <property type="nucleotide sequence ID" value="XM_023770354.1"/>
</dbReference>
<keyword evidence="4" id="KW-1185">Reference proteome</keyword>
<reference evidence="3 4" key="1">
    <citation type="submission" date="2016-03" db="EMBL/GenBank/DDBJ databases">
        <authorList>
            <person name="Ploux O."/>
        </authorList>
    </citation>
    <scope>NUCLEOTIDE SEQUENCE [LARGE SCALE GENOMIC DNA]</scope>
    <source>
        <strain evidence="3 4">URUG2</strain>
    </source>
</reference>
<feature type="compositionally biased region" description="Basic and acidic residues" evidence="1">
    <location>
        <begin position="243"/>
        <end position="261"/>
    </location>
</feature>
<name>A0A2D3UQM5_9PEZI</name>
<gene>
    <name evidence="3" type="ORF">RCC_05078</name>
</gene>
<dbReference type="GO" id="GO:0005783">
    <property type="term" value="C:endoplasmic reticulum"/>
    <property type="evidence" value="ECO:0007669"/>
    <property type="project" value="TreeGrafter"/>
</dbReference>
<feature type="domain" description="DUF1746" evidence="2">
    <location>
        <begin position="85"/>
        <end position="196"/>
    </location>
</feature>
<feature type="compositionally biased region" description="Polar residues" evidence="1">
    <location>
        <begin position="47"/>
        <end position="60"/>
    </location>
</feature>
<dbReference type="EMBL" id="FJUY01000007">
    <property type="protein sequence ID" value="CZT19232.1"/>
    <property type="molecule type" value="Genomic_DNA"/>
</dbReference>
<evidence type="ECO:0000259" key="2">
    <source>
        <dbReference type="Pfam" id="PF08508"/>
    </source>
</evidence>
<feature type="compositionally biased region" description="Low complexity" evidence="1">
    <location>
        <begin position="211"/>
        <end position="223"/>
    </location>
</feature>
<feature type="compositionally biased region" description="Low complexity" evidence="1">
    <location>
        <begin position="1"/>
        <end position="21"/>
    </location>
</feature>
<accession>A0A2D3UQM5</accession>
<dbReference type="GO" id="GO:0044695">
    <property type="term" value="C:Dsc E3 ubiquitin ligase complex"/>
    <property type="evidence" value="ECO:0007669"/>
    <property type="project" value="InterPro"/>
</dbReference>
<dbReference type="OrthoDB" id="5428737at2759"/>
<evidence type="ECO:0000313" key="4">
    <source>
        <dbReference type="Proteomes" id="UP000225277"/>
    </source>
</evidence>
<dbReference type="GO" id="GO:0032933">
    <property type="term" value="P:SREBP signaling pathway"/>
    <property type="evidence" value="ECO:0007669"/>
    <property type="project" value="InterPro"/>
</dbReference>
<feature type="region of interest" description="Disordered" evidence="1">
    <location>
        <begin position="211"/>
        <end position="284"/>
    </location>
</feature>
<dbReference type="Pfam" id="PF08508">
    <property type="entry name" value="DUF1746"/>
    <property type="match status" value="1"/>
</dbReference>
<dbReference type="PANTHER" id="PTHR39405:SF1">
    <property type="entry name" value="DSC E3 UBIQUITIN LIGASE COMPLEX SUBUNIT 4"/>
    <property type="match status" value="1"/>
</dbReference>
<sequence>MNDESAFPSSSAPSTSAPSAPNYADDVSTHHNQPQHEQDQREQQQPGATTTRNLTPSQITARRKRNLENFNQRRVHLLEDLLKGLDVLVFAEVGVGYYFDCSTPLLLLRSAIQFIYLTPKNPLFPAPPSGTRVLGIVCLVGCLSVLFHVWRGVGSGVDRRGYLHGGLVLDFIGQEDPGGCMGLVGLDLLVVGLQVLCCAVKRVRERVLGEGASSSSSSSSVAGGERGGGRRTRRVQGVEDEERGVRGSEERVREEGVEMERLNLNSNSSGTEAAAVESEEEEQDRIELLERSDARIFDAFNSGQIVLADLQLGELFREEWRRSRRGDGEDKGDAGDGDDDGRRRRDLRRRLVERVRGRIGGL</sequence>